<keyword evidence="8" id="KW-1133">Transmembrane helix</keyword>
<evidence type="ECO:0000313" key="12">
    <source>
        <dbReference type="EnsemblMetazoa" id="PPAI008534-PA"/>
    </source>
</evidence>
<dbReference type="GO" id="GO:0007156">
    <property type="term" value="P:homophilic cell adhesion via plasma membrane adhesion molecules"/>
    <property type="evidence" value="ECO:0007669"/>
    <property type="project" value="InterPro"/>
</dbReference>
<dbReference type="PRINTS" id="PR00205">
    <property type="entry name" value="CADHERIN"/>
</dbReference>
<evidence type="ECO:0000256" key="7">
    <source>
        <dbReference type="ARBA" id="ARBA00022889"/>
    </source>
</evidence>
<evidence type="ECO:0000256" key="10">
    <source>
        <dbReference type="ARBA" id="ARBA00023180"/>
    </source>
</evidence>
<evidence type="ECO:0000256" key="3">
    <source>
        <dbReference type="ARBA" id="ARBA00022692"/>
    </source>
</evidence>
<dbReference type="FunFam" id="2.60.40.60:FF:000011">
    <property type="entry name" value="Cadherin 1"/>
    <property type="match status" value="1"/>
</dbReference>
<keyword evidence="4" id="KW-0732">Signal</keyword>
<evidence type="ECO:0000256" key="1">
    <source>
        <dbReference type="ARBA" id="ARBA00004236"/>
    </source>
</evidence>
<keyword evidence="5" id="KW-0677">Repeat</keyword>
<dbReference type="PANTHER" id="PTHR24026">
    <property type="entry name" value="FAT ATYPICAL CADHERIN-RELATED"/>
    <property type="match status" value="1"/>
</dbReference>
<evidence type="ECO:0000256" key="4">
    <source>
        <dbReference type="ARBA" id="ARBA00022729"/>
    </source>
</evidence>
<evidence type="ECO:0000256" key="9">
    <source>
        <dbReference type="ARBA" id="ARBA00023136"/>
    </source>
</evidence>
<dbReference type="PANTHER" id="PTHR24026:SF136">
    <property type="entry name" value="PROTOCADHERIN-23"/>
    <property type="match status" value="1"/>
</dbReference>
<dbReference type="PROSITE" id="PS00232">
    <property type="entry name" value="CADHERIN_1"/>
    <property type="match status" value="4"/>
</dbReference>
<dbReference type="InterPro" id="IPR020894">
    <property type="entry name" value="Cadherin_CS"/>
</dbReference>
<keyword evidence="10" id="KW-0325">Glycoprotein</keyword>
<organism evidence="12 13">
    <name type="scientific">Phlebotomus papatasi</name>
    <name type="common">Sandfly</name>
    <dbReference type="NCBI Taxonomy" id="29031"/>
    <lineage>
        <taxon>Eukaryota</taxon>
        <taxon>Metazoa</taxon>
        <taxon>Ecdysozoa</taxon>
        <taxon>Arthropoda</taxon>
        <taxon>Hexapoda</taxon>
        <taxon>Insecta</taxon>
        <taxon>Pterygota</taxon>
        <taxon>Neoptera</taxon>
        <taxon>Endopterygota</taxon>
        <taxon>Diptera</taxon>
        <taxon>Nematocera</taxon>
        <taxon>Psychodoidea</taxon>
        <taxon>Psychodidae</taxon>
        <taxon>Phlebotomus</taxon>
        <taxon>Phlebotomus</taxon>
    </lineage>
</organism>
<dbReference type="FunFam" id="2.60.40.60:FF:000135">
    <property type="entry name" value="cadherin-23 isoform X1"/>
    <property type="match status" value="1"/>
</dbReference>
<evidence type="ECO:0000256" key="5">
    <source>
        <dbReference type="ARBA" id="ARBA00022737"/>
    </source>
</evidence>
<protein>
    <recommendedName>
        <fullName evidence="11">Cadherin domain-containing protein</fullName>
    </recommendedName>
</protein>
<dbReference type="FunFam" id="2.60.40.60:FF:000081">
    <property type="entry name" value="protocadherin Fat 4"/>
    <property type="match status" value="1"/>
</dbReference>
<keyword evidence="3" id="KW-0812">Transmembrane</keyword>
<evidence type="ECO:0000256" key="6">
    <source>
        <dbReference type="ARBA" id="ARBA00022837"/>
    </source>
</evidence>
<keyword evidence="7" id="KW-0130">Cell adhesion</keyword>
<evidence type="ECO:0000256" key="2">
    <source>
        <dbReference type="ARBA" id="ARBA00022475"/>
    </source>
</evidence>
<keyword evidence="13" id="KW-1185">Reference proteome</keyword>
<dbReference type="PROSITE" id="PS50268">
    <property type="entry name" value="CADHERIN_2"/>
    <property type="match status" value="5"/>
</dbReference>
<dbReference type="GO" id="GO:0005509">
    <property type="term" value="F:calcium ion binding"/>
    <property type="evidence" value="ECO:0007669"/>
    <property type="project" value="UniProtKB-UniRule"/>
</dbReference>
<keyword evidence="6" id="KW-0106">Calcium</keyword>
<evidence type="ECO:0000256" key="8">
    <source>
        <dbReference type="ARBA" id="ARBA00022989"/>
    </source>
</evidence>
<keyword evidence="9" id="KW-0472">Membrane</keyword>
<feature type="domain" description="Cadherin" evidence="11">
    <location>
        <begin position="59"/>
        <end position="166"/>
    </location>
</feature>
<accession>A0A1B0DJW0</accession>
<name>A0A1B0DJW0_PHLPP</name>
<dbReference type="Pfam" id="PF00028">
    <property type="entry name" value="Cadherin"/>
    <property type="match status" value="5"/>
</dbReference>
<sequence>MIGLAFREIITREPLDRETRSSYDLVAEARDQGTPYRSSRVSVRVLVTDVNDNAPDIVDPQEDVVSVREEQPPGTEVVRIRAVDRDNGYNASVTYSILKGRDSDGFGLFSIDPMTGLIKTRMSLDHEERSIYRLAVAATDGGKPPKQTVRLLRVEVLDLNDNRPTFTSSSLVFKHRGDRIPVREDVAVGHVVGSVSGSDHSDSDNLISGNSLHITYTLTSITSDVVEGAFDMDRNTGSLIVTRKLDREQQSEYRLEIRALDTSASNNPQSSAVTVRVDIVDVNDNSPVWPMDPITIEIGENANVGSVVYNFSAHDSDAGVNGEIQYHLVKHSPGEGGTFELDPLTGSLTLLTPLDYEFRRDFLLVIQATDQATITSDRRNTSVTARIVVTDINDNAPNFVLPSTDGEVVYLSDAATVGQVVTHIVAVDADSGDNGRVIYSIVTGNEDGRFSIDAESGYIVLAKPIIGHQASARQLHHATGGRSAGKYNIIVSATDRGSPVPKETRRTMQIVIQGSTNNPPRFLEPVYHVNVSENIPSGSFVIRVGAKSFQPDNVRIYNERN</sequence>
<dbReference type="EMBL" id="AJVK01001136">
    <property type="status" value="NOT_ANNOTATED_CDS"/>
    <property type="molecule type" value="Genomic_DNA"/>
</dbReference>
<dbReference type="GO" id="GO:0005886">
    <property type="term" value="C:plasma membrane"/>
    <property type="evidence" value="ECO:0007669"/>
    <property type="project" value="UniProtKB-SubCell"/>
</dbReference>
<dbReference type="InterPro" id="IPR002126">
    <property type="entry name" value="Cadherin-like_dom"/>
</dbReference>
<dbReference type="GO" id="GO:0009653">
    <property type="term" value="P:anatomical structure morphogenesis"/>
    <property type="evidence" value="ECO:0007669"/>
    <property type="project" value="UniProtKB-ARBA"/>
</dbReference>
<dbReference type="Proteomes" id="UP000092462">
    <property type="component" value="Unassembled WGS sequence"/>
</dbReference>
<dbReference type="VEuPathDB" id="VectorBase:PPAPM1_004246"/>
<feature type="domain" description="Cadherin" evidence="11">
    <location>
        <begin position="9"/>
        <end position="57"/>
    </location>
</feature>
<proteinExistence type="predicted"/>
<feature type="domain" description="Cadherin" evidence="11">
    <location>
        <begin position="403"/>
        <end position="522"/>
    </location>
</feature>
<dbReference type="InterPro" id="IPR015919">
    <property type="entry name" value="Cadherin-like_sf"/>
</dbReference>
<evidence type="ECO:0000259" key="11">
    <source>
        <dbReference type="PROSITE" id="PS50268"/>
    </source>
</evidence>
<feature type="domain" description="Cadherin" evidence="11">
    <location>
        <begin position="290"/>
        <end position="399"/>
    </location>
</feature>
<comment type="subcellular location">
    <subcellularLocation>
        <location evidence="1">Cell membrane</location>
    </subcellularLocation>
</comment>
<dbReference type="EnsemblMetazoa" id="PPAI008534-RA">
    <property type="protein sequence ID" value="PPAI008534-PA"/>
    <property type="gene ID" value="PPAI008534"/>
</dbReference>
<dbReference type="CDD" id="cd11304">
    <property type="entry name" value="Cadherin_repeat"/>
    <property type="match status" value="5"/>
</dbReference>
<dbReference type="AlphaFoldDB" id="A0A1B0DJW0"/>
<dbReference type="Gene3D" id="2.60.40.60">
    <property type="entry name" value="Cadherins"/>
    <property type="match status" value="5"/>
</dbReference>
<keyword evidence="2" id="KW-1003">Cell membrane</keyword>
<evidence type="ECO:0000313" key="13">
    <source>
        <dbReference type="Proteomes" id="UP000092462"/>
    </source>
</evidence>
<dbReference type="SUPFAM" id="SSF49313">
    <property type="entry name" value="Cadherin-like"/>
    <property type="match status" value="5"/>
</dbReference>
<reference evidence="12" key="1">
    <citation type="submission" date="2022-08" db="UniProtKB">
        <authorList>
            <consortium name="EnsemblMetazoa"/>
        </authorList>
    </citation>
    <scope>IDENTIFICATION</scope>
    <source>
        <strain evidence="12">Israel</strain>
    </source>
</reference>
<dbReference type="VEuPathDB" id="VectorBase:PPAI008534"/>
<feature type="domain" description="Cadherin" evidence="11">
    <location>
        <begin position="182"/>
        <end position="289"/>
    </location>
</feature>
<dbReference type="SMART" id="SM00112">
    <property type="entry name" value="CA"/>
    <property type="match status" value="5"/>
</dbReference>